<keyword evidence="3" id="KW-1185">Reference proteome</keyword>
<reference evidence="2 3" key="1">
    <citation type="submission" date="2024-05" db="EMBL/GenBank/DDBJ databases">
        <title>Genome sequencing and assembly of Indian major carp, Cirrhinus mrigala (Hamilton, 1822).</title>
        <authorList>
            <person name="Mohindra V."/>
            <person name="Chowdhury L.M."/>
            <person name="Lal K."/>
            <person name="Jena J.K."/>
        </authorList>
    </citation>
    <scope>NUCLEOTIDE SEQUENCE [LARGE SCALE GENOMIC DNA]</scope>
    <source>
        <strain evidence="2">CM1030</strain>
        <tissue evidence="2">Blood</tissue>
    </source>
</reference>
<dbReference type="Proteomes" id="UP001529510">
    <property type="component" value="Unassembled WGS sequence"/>
</dbReference>
<evidence type="ECO:0000313" key="3">
    <source>
        <dbReference type="Proteomes" id="UP001529510"/>
    </source>
</evidence>
<feature type="compositionally biased region" description="Low complexity" evidence="1">
    <location>
        <begin position="170"/>
        <end position="190"/>
    </location>
</feature>
<evidence type="ECO:0000313" key="2">
    <source>
        <dbReference type="EMBL" id="KAL0191304.1"/>
    </source>
</evidence>
<feature type="region of interest" description="Disordered" evidence="1">
    <location>
        <begin position="139"/>
        <end position="190"/>
    </location>
</feature>
<feature type="region of interest" description="Disordered" evidence="1">
    <location>
        <begin position="1"/>
        <end position="38"/>
    </location>
</feature>
<proteinExistence type="predicted"/>
<dbReference type="AlphaFoldDB" id="A0ABD0QYP0"/>
<dbReference type="EMBL" id="JAMKFB020000006">
    <property type="protein sequence ID" value="KAL0191304.1"/>
    <property type="molecule type" value="Genomic_DNA"/>
</dbReference>
<gene>
    <name evidence="2" type="ORF">M9458_014002</name>
</gene>
<comment type="caution">
    <text evidence="2">The sequence shown here is derived from an EMBL/GenBank/DDBJ whole genome shotgun (WGS) entry which is preliminary data.</text>
</comment>
<feature type="non-terminal residue" evidence="2">
    <location>
        <position position="190"/>
    </location>
</feature>
<protein>
    <submittedName>
        <fullName evidence="2">Uncharacterized protein</fullName>
    </submittedName>
</protein>
<name>A0ABD0QYP0_CIRMR</name>
<accession>A0ABD0QYP0</accession>
<sequence>MAELSPARAPLPELSPEEAHKCPSSHPLLPHSLLSSGSPSAHPQSSICAVGLPLVCQSPSALRLEDPLSLPPALESRTLSWPIDLAAPPWPLASSFLQWPGSPLGSLIPPAPSYTSGLNSSGFASSLCLCQAPPSLLAPPWSSDAPTPQRPPGSTPPHQLTEPYVAPQPSRSSSSPWLIGSISTSDTSAT</sequence>
<feature type="compositionally biased region" description="Low complexity" evidence="1">
    <location>
        <begin position="24"/>
        <end position="38"/>
    </location>
</feature>
<organism evidence="2 3">
    <name type="scientific">Cirrhinus mrigala</name>
    <name type="common">Mrigala</name>
    <dbReference type="NCBI Taxonomy" id="683832"/>
    <lineage>
        <taxon>Eukaryota</taxon>
        <taxon>Metazoa</taxon>
        <taxon>Chordata</taxon>
        <taxon>Craniata</taxon>
        <taxon>Vertebrata</taxon>
        <taxon>Euteleostomi</taxon>
        <taxon>Actinopterygii</taxon>
        <taxon>Neopterygii</taxon>
        <taxon>Teleostei</taxon>
        <taxon>Ostariophysi</taxon>
        <taxon>Cypriniformes</taxon>
        <taxon>Cyprinidae</taxon>
        <taxon>Labeoninae</taxon>
        <taxon>Labeonini</taxon>
        <taxon>Cirrhinus</taxon>
    </lineage>
</organism>
<evidence type="ECO:0000256" key="1">
    <source>
        <dbReference type="SAM" id="MobiDB-lite"/>
    </source>
</evidence>